<dbReference type="PANTHER" id="PTHR12589:SF7">
    <property type="entry name" value="6-PYRUVOYL TETRAHYDROBIOPTERIN SYNTHASE"/>
    <property type="match status" value="1"/>
</dbReference>
<dbReference type="KEGG" id="cmic:caldi_32530"/>
<evidence type="ECO:0000256" key="7">
    <source>
        <dbReference type="ARBA" id="ARBA00022833"/>
    </source>
</evidence>
<proteinExistence type="inferred from homology"/>
<dbReference type="AlphaFoldDB" id="A0AA35GA56"/>
<dbReference type="SUPFAM" id="SSF55620">
    <property type="entry name" value="Tetrahydrobiopterin biosynthesis enzymes-like"/>
    <property type="match status" value="1"/>
</dbReference>
<keyword evidence="8" id="KW-0456">Lyase</keyword>
<evidence type="ECO:0000256" key="5">
    <source>
        <dbReference type="ARBA" id="ARBA00018141"/>
    </source>
</evidence>
<gene>
    <name evidence="12" type="ORF">caldi_32530</name>
</gene>
<dbReference type="InterPro" id="IPR038418">
    <property type="entry name" value="6-PTP_synth/QueD_sf"/>
</dbReference>
<dbReference type="GO" id="GO:0046872">
    <property type="term" value="F:metal ion binding"/>
    <property type="evidence" value="ECO:0007669"/>
    <property type="project" value="UniProtKB-KW"/>
</dbReference>
<evidence type="ECO:0000256" key="1">
    <source>
        <dbReference type="ARBA" id="ARBA00001947"/>
    </source>
</evidence>
<dbReference type="RefSeq" id="WP_264842759.1">
    <property type="nucleotide sequence ID" value="NZ_AP025628.1"/>
</dbReference>
<sequence length="158" mass="18123">MPVLLEVTKVFTFDAAHRIDEYVGKCHDLHGHTYRLELTVRGPRDRRGIVVDFLDLKAIFKEFYEAVLDHKFLNETLPTANTTAENIAVWFFNYWERYVSPRYPHVWPERIRLWETPTSYVTLSRADWEAGKADGDAGWPPAEAARGAEAEGGPARCG</sequence>
<evidence type="ECO:0000256" key="2">
    <source>
        <dbReference type="ARBA" id="ARBA00005061"/>
    </source>
</evidence>
<evidence type="ECO:0000256" key="3">
    <source>
        <dbReference type="ARBA" id="ARBA00008900"/>
    </source>
</evidence>
<name>A0AA35GA56_9FIRM</name>
<dbReference type="NCBIfam" id="TIGR03367">
    <property type="entry name" value="queuosine_QueD"/>
    <property type="match status" value="1"/>
</dbReference>
<comment type="cofactor">
    <cofactor evidence="1">
        <name>Zn(2+)</name>
        <dbReference type="ChEBI" id="CHEBI:29105"/>
    </cofactor>
</comment>
<dbReference type="Gene3D" id="3.30.479.10">
    <property type="entry name" value="6-pyruvoyl tetrahydropterin synthase/QueD"/>
    <property type="match status" value="1"/>
</dbReference>
<comment type="pathway">
    <text evidence="2">Purine metabolism; 7-cyano-7-deazaguanine biosynthesis.</text>
</comment>
<evidence type="ECO:0000256" key="8">
    <source>
        <dbReference type="ARBA" id="ARBA00023239"/>
    </source>
</evidence>
<dbReference type="InterPro" id="IPR007115">
    <property type="entry name" value="6-PTP_synth/QueD"/>
</dbReference>
<dbReference type="Proteomes" id="UP001163687">
    <property type="component" value="Chromosome"/>
</dbReference>
<reference evidence="12" key="1">
    <citation type="submission" date="2022-03" db="EMBL/GenBank/DDBJ databases">
        <title>Complete genome sequence of Caldinitratiruptor microaerophilus.</title>
        <authorList>
            <person name="Mukaiyama R."/>
            <person name="Nishiyama T."/>
            <person name="Ueda K."/>
        </authorList>
    </citation>
    <scope>NUCLEOTIDE SEQUENCE</scope>
    <source>
        <strain evidence="12">JCM 16183</strain>
    </source>
</reference>
<comment type="similarity">
    <text evidence="3">Belongs to the PTPS family. QueD subfamily.</text>
</comment>
<dbReference type="EC" id="4.1.2.50" evidence="4"/>
<keyword evidence="13" id="KW-1185">Reference proteome</keyword>
<evidence type="ECO:0000256" key="9">
    <source>
        <dbReference type="ARBA" id="ARBA00031449"/>
    </source>
</evidence>
<dbReference type="EMBL" id="AP025628">
    <property type="protein sequence ID" value="BDG62163.1"/>
    <property type="molecule type" value="Genomic_DNA"/>
</dbReference>
<dbReference type="GO" id="GO:0070497">
    <property type="term" value="F:6-carboxytetrahydropterin synthase activity"/>
    <property type="evidence" value="ECO:0007669"/>
    <property type="project" value="UniProtKB-EC"/>
</dbReference>
<dbReference type="Pfam" id="PF01242">
    <property type="entry name" value="PTPS"/>
    <property type="match status" value="1"/>
</dbReference>
<feature type="region of interest" description="Disordered" evidence="11">
    <location>
        <begin position="132"/>
        <end position="158"/>
    </location>
</feature>
<evidence type="ECO:0000256" key="11">
    <source>
        <dbReference type="SAM" id="MobiDB-lite"/>
    </source>
</evidence>
<evidence type="ECO:0000313" key="13">
    <source>
        <dbReference type="Proteomes" id="UP001163687"/>
    </source>
</evidence>
<keyword evidence="6" id="KW-0479">Metal-binding</keyword>
<evidence type="ECO:0000256" key="4">
    <source>
        <dbReference type="ARBA" id="ARBA00012982"/>
    </source>
</evidence>
<protein>
    <recommendedName>
        <fullName evidence="5">6-carboxy-5,6,7,8-tetrahydropterin synthase</fullName>
        <ecNumber evidence="4">4.1.2.50</ecNumber>
    </recommendedName>
    <alternativeName>
        <fullName evidence="9">Queuosine biosynthesis protein QueD</fullName>
    </alternativeName>
</protein>
<evidence type="ECO:0000256" key="6">
    <source>
        <dbReference type="ARBA" id="ARBA00022723"/>
    </source>
</evidence>
<dbReference type="PANTHER" id="PTHR12589">
    <property type="entry name" value="PYRUVOYL TETRAHYDROBIOPTERIN SYNTHASE"/>
    <property type="match status" value="1"/>
</dbReference>
<evidence type="ECO:0000256" key="10">
    <source>
        <dbReference type="ARBA" id="ARBA00048807"/>
    </source>
</evidence>
<keyword evidence="7" id="KW-0862">Zinc</keyword>
<comment type="catalytic activity">
    <reaction evidence="10">
        <text>7,8-dihydroneopterin 3'-triphosphate + H2O = 6-carboxy-5,6,7,8-tetrahydropterin + triphosphate + acetaldehyde + 2 H(+)</text>
        <dbReference type="Rhea" id="RHEA:27966"/>
        <dbReference type="ChEBI" id="CHEBI:15343"/>
        <dbReference type="ChEBI" id="CHEBI:15377"/>
        <dbReference type="ChEBI" id="CHEBI:15378"/>
        <dbReference type="ChEBI" id="CHEBI:18036"/>
        <dbReference type="ChEBI" id="CHEBI:58462"/>
        <dbReference type="ChEBI" id="CHEBI:61032"/>
        <dbReference type="EC" id="4.1.2.50"/>
    </reaction>
</comment>
<evidence type="ECO:0000313" key="12">
    <source>
        <dbReference type="EMBL" id="BDG62163.1"/>
    </source>
</evidence>
<organism evidence="12 13">
    <name type="scientific">Caldinitratiruptor microaerophilus</name>
    <dbReference type="NCBI Taxonomy" id="671077"/>
    <lineage>
        <taxon>Bacteria</taxon>
        <taxon>Bacillati</taxon>
        <taxon>Bacillota</taxon>
        <taxon>Clostridia</taxon>
        <taxon>Eubacteriales</taxon>
        <taxon>Symbiobacteriaceae</taxon>
        <taxon>Caldinitratiruptor</taxon>
    </lineage>
</organism>
<feature type="compositionally biased region" description="Low complexity" evidence="11">
    <location>
        <begin position="140"/>
        <end position="158"/>
    </location>
</feature>
<accession>A0AA35GA56</accession>